<proteinExistence type="predicted"/>
<keyword evidence="2" id="KW-0812">Transmembrane</keyword>
<feature type="domain" description="Ig-like" evidence="7">
    <location>
        <begin position="148"/>
        <end position="245"/>
    </location>
</feature>
<organism evidence="8 9">
    <name type="scientific">Acipenser oxyrinchus oxyrinchus</name>
    <dbReference type="NCBI Taxonomy" id="40147"/>
    <lineage>
        <taxon>Eukaryota</taxon>
        <taxon>Metazoa</taxon>
        <taxon>Chordata</taxon>
        <taxon>Craniata</taxon>
        <taxon>Vertebrata</taxon>
        <taxon>Euteleostomi</taxon>
        <taxon>Actinopterygii</taxon>
        <taxon>Chondrostei</taxon>
        <taxon>Acipenseriformes</taxon>
        <taxon>Acipenseridae</taxon>
        <taxon>Acipenser</taxon>
    </lineage>
</organism>
<evidence type="ECO:0000256" key="2">
    <source>
        <dbReference type="ARBA" id="ARBA00022692"/>
    </source>
</evidence>
<dbReference type="SMART" id="SM00406">
    <property type="entry name" value="IGv"/>
    <property type="match status" value="2"/>
</dbReference>
<reference evidence="8" key="1">
    <citation type="submission" date="2022-02" db="EMBL/GenBank/DDBJ databases">
        <title>Atlantic sturgeon de novo genome assembly.</title>
        <authorList>
            <person name="Stock M."/>
            <person name="Klopp C."/>
            <person name="Guiguen Y."/>
            <person name="Cabau C."/>
            <person name="Parinello H."/>
            <person name="Santidrian Yebra-Pimentel E."/>
            <person name="Kuhl H."/>
            <person name="Dirks R.P."/>
            <person name="Guessner J."/>
            <person name="Wuertz S."/>
            <person name="Du K."/>
            <person name="Schartl M."/>
        </authorList>
    </citation>
    <scope>NUCLEOTIDE SEQUENCE</scope>
    <source>
        <strain evidence="8">STURGEONOMICS-FGT-2020</strain>
        <tissue evidence="8">Whole blood</tissue>
    </source>
</reference>
<dbReference type="InterPro" id="IPR013106">
    <property type="entry name" value="Ig_V-set"/>
</dbReference>
<dbReference type="GO" id="GO:0016020">
    <property type="term" value="C:membrane"/>
    <property type="evidence" value="ECO:0007669"/>
    <property type="project" value="UniProtKB-SubCell"/>
</dbReference>
<evidence type="ECO:0000259" key="7">
    <source>
        <dbReference type="PROSITE" id="PS50835"/>
    </source>
</evidence>
<accession>A0AAD8GGP2</accession>
<gene>
    <name evidence="8" type="ORF">AOXY_G4173</name>
</gene>
<dbReference type="PROSITE" id="PS50835">
    <property type="entry name" value="IG_LIKE"/>
    <property type="match status" value="2"/>
</dbReference>
<keyword evidence="9" id="KW-1185">Reference proteome</keyword>
<dbReference type="PANTHER" id="PTHR19256">
    <property type="entry name" value="T-CELL RECEPTOR GAMMA CHAIN"/>
    <property type="match status" value="1"/>
</dbReference>
<evidence type="ECO:0000256" key="1">
    <source>
        <dbReference type="ARBA" id="ARBA00004370"/>
    </source>
</evidence>
<evidence type="ECO:0000313" key="9">
    <source>
        <dbReference type="Proteomes" id="UP001230051"/>
    </source>
</evidence>
<dbReference type="Gene3D" id="2.60.40.10">
    <property type="entry name" value="Immunoglobulins"/>
    <property type="match status" value="2"/>
</dbReference>
<evidence type="ECO:0000256" key="3">
    <source>
        <dbReference type="ARBA" id="ARBA00022989"/>
    </source>
</evidence>
<evidence type="ECO:0000256" key="5">
    <source>
        <dbReference type="ARBA" id="ARBA00023170"/>
    </source>
</evidence>
<dbReference type="InterPro" id="IPR003599">
    <property type="entry name" value="Ig_sub"/>
</dbReference>
<comment type="caution">
    <text evidence="8">The sequence shown here is derived from an EMBL/GenBank/DDBJ whole genome shotgun (WGS) entry which is preliminary data.</text>
</comment>
<name>A0AAD8GGP2_ACIOX</name>
<dbReference type="InterPro" id="IPR013783">
    <property type="entry name" value="Ig-like_fold"/>
</dbReference>
<dbReference type="EMBL" id="JAGXEW010000003">
    <property type="protein sequence ID" value="KAK1173929.1"/>
    <property type="molecule type" value="Genomic_DNA"/>
</dbReference>
<comment type="subcellular location">
    <subcellularLocation>
        <location evidence="1">Membrane</location>
    </subcellularLocation>
</comment>
<keyword evidence="6" id="KW-0393">Immunoglobulin domain</keyword>
<keyword evidence="5" id="KW-0675">Receptor</keyword>
<protein>
    <recommendedName>
        <fullName evidence="7">Ig-like domain-containing protein</fullName>
    </recommendedName>
</protein>
<keyword evidence="4" id="KW-0472">Membrane</keyword>
<dbReference type="InterPro" id="IPR051117">
    <property type="entry name" value="TRG_var/const_region"/>
</dbReference>
<dbReference type="AlphaFoldDB" id="A0AAD8GGP2"/>
<dbReference type="SMART" id="SM00409">
    <property type="entry name" value="IG"/>
    <property type="match status" value="2"/>
</dbReference>
<evidence type="ECO:0000256" key="6">
    <source>
        <dbReference type="ARBA" id="ARBA00023319"/>
    </source>
</evidence>
<feature type="non-terminal residue" evidence="8">
    <location>
        <position position="249"/>
    </location>
</feature>
<evidence type="ECO:0000256" key="4">
    <source>
        <dbReference type="ARBA" id="ARBA00023136"/>
    </source>
</evidence>
<dbReference type="Pfam" id="PF07686">
    <property type="entry name" value="V-set"/>
    <property type="match status" value="2"/>
</dbReference>
<dbReference type="InterPro" id="IPR036179">
    <property type="entry name" value="Ig-like_dom_sf"/>
</dbReference>
<dbReference type="SUPFAM" id="SSF48726">
    <property type="entry name" value="Immunoglobulin"/>
    <property type="match status" value="2"/>
</dbReference>
<dbReference type="Proteomes" id="UP001230051">
    <property type="component" value="Unassembled WGS sequence"/>
</dbReference>
<dbReference type="InterPro" id="IPR007110">
    <property type="entry name" value="Ig-like_dom"/>
</dbReference>
<evidence type="ECO:0000313" key="8">
    <source>
        <dbReference type="EMBL" id="KAK1173929.1"/>
    </source>
</evidence>
<dbReference type="PANTHER" id="PTHR19256:SF65">
    <property type="entry name" value="T CELL RECEPTOR GAMMA CONSTANT 1-RELATED"/>
    <property type="match status" value="1"/>
</dbReference>
<feature type="domain" description="Ig-like" evidence="7">
    <location>
        <begin position="34"/>
        <end position="112"/>
    </location>
</feature>
<sequence length="249" mass="28570">ETHCHVSSFISDGVFSVSLEQSQISVARKSTKRVTFSCKVVGVNINDAYIHWYRQRPGEGLKRILYYQNEGKYENDQGFNKDHFKAEKLNERSICNLIITSVEDNDAGGYYCAYWDSTIYITMSFFIAGGVLGVSLEQNQLSITRESGGIARIRCKVLPEGSVNTQHIHWYQQKDGESLKRLLYSKGPSTEYDQESYKKKFSVDINDKKDECTLSVLKPEKSDNGKYYCAFWDSHSDAEYRKHLQKLSS</sequence>
<keyword evidence="3" id="KW-1133">Transmembrane helix</keyword>